<organism evidence="1 2">
    <name type="scientific">Siminovitchia terrae</name>
    <name type="common">Bacillus terrae</name>
    <dbReference type="NCBI Taxonomy" id="1914933"/>
    <lineage>
        <taxon>Bacteria</taxon>
        <taxon>Bacillati</taxon>
        <taxon>Bacillota</taxon>
        <taxon>Bacilli</taxon>
        <taxon>Bacillales</taxon>
        <taxon>Bacillaceae</taxon>
        <taxon>Siminovitchia</taxon>
    </lineage>
</organism>
<keyword evidence="2" id="KW-1185">Reference proteome</keyword>
<name>A0ABQ4KY45_SIMTE</name>
<proteinExistence type="predicted"/>
<dbReference type="EMBL" id="BORJ01000007">
    <property type="protein sequence ID" value="GIN96919.1"/>
    <property type="molecule type" value="Genomic_DNA"/>
</dbReference>
<comment type="caution">
    <text evidence="1">The sequence shown here is derived from an EMBL/GenBank/DDBJ whole genome shotgun (WGS) entry which is preliminary data.</text>
</comment>
<dbReference type="Proteomes" id="UP000680670">
    <property type="component" value="Unassembled WGS sequence"/>
</dbReference>
<evidence type="ECO:0000313" key="1">
    <source>
        <dbReference type="EMBL" id="GIN96919.1"/>
    </source>
</evidence>
<protein>
    <submittedName>
        <fullName evidence="1">Uncharacterized protein</fullName>
    </submittedName>
</protein>
<evidence type="ECO:0000313" key="2">
    <source>
        <dbReference type="Proteomes" id="UP000680670"/>
    </source>
</evidence>
<accession>A0ABQ4KY45</accession>
<sequence length="164" mass="19355">MSIWSKNTTFNELREEMTQKTFRDDFYDKIKKFREYHDKSDYKGKPNKKGDKLGKYRVDTFCIVFCDLNEYANRMGVRKSVISQQVARALKGSDNDTNSVRISDIEVLRKHSGKYSIGQVSNLLLDFYCETNYRSVSTNTDEFNRLVAELICRYNNDDWDFTVD</sequence>
<dbReference type="RefSeq" id="WP_213020699.1">
    <property type="nucleotide sequence ID" value="NZ_BORJ01000007.1"/>
</dbReference>
<reference evidence="1 2" key="1">
    <citation type="submission" date="2021-03" db="EMBL/GenBank/DDBJ databases">
        <title>Antimicrobial resistance genes in bacteria isolated from Japanese honey, and their potential for conferring macrolide and lincosamide resistance in the American foulbrood pathogen Paenibacillus larvae.</title>
        <authorList>
            <person name="Okamoto M."/>
            <person name="Kumagai M."/>
            <person name="Kanamori H."/>
            <person name="Takamatsu D."/>
        </authorList>
    </citation>
    <scope>NUCLEOTIDE SEQUENCE [LARGE SCALE GENOMIC DNA]</scope>
    <source>
        <strain evidence="1 2">J6TS1</strain>
    </source>
</reference>
<gene>
    <name evidence="1" type="ORF">J6TS1_27890</name>
</gene>